<dbReference type="EMBL" id="CP037423">
    <property type="protein sequence ID" value="QDV46246.1"/>
    <property type="molecule type" value="Genomic_DNA"/>
</dbReference>
<keyword evidence="1" id="KW-0175">Coiled coil</keyword>
<dbReference type="KEGG" id="snep:Enr13x_34420"/>
<feature type="region of interest" description="Disordered" evidence="2">
    <location>
        <begin position="85"/>
        <end position="121"/>
    </location>
</feature>
<evidence type="ECO:0000313" key="10">
    <source>
        <dbReference type="EMBL" id="QDV47427.1"/>
    </source>
</evidence>
<name>A0A518HZM9_9BACT</name>
<evidence type="ECO:0000313" key="11">
    <source>
        <dbReference type="Proteomes" id="UP000319004"/>
    </source>
</evidence>
<dbReference type="InterPro" id="IPR004291">
    <property type="entry name" value="Transposase_IS66_central"/>
</dbReference>
<evidence type="ECO:0000256" key="1">
    <source>
        <dbReference type="SAM" id="Coils"/>
    </source>
</evidence>
<sequence>MSIPIYPNHEHACPNVGNCPHLGGASVISVAMVANQSEDTRESSLRQIRLLEKRNSELLSDVVSLQEQLERVKLELKIERQNKFATNEQSDDDAKPELQEANQDDSGRKAKRGAPVGHPGWFRKTPQEYDWDIDVKAPRVCPCCASRQVILLDADPLEHLQEDIVDGQFRVVLYRHVVAKCIACDTLVQKAGPGEVLGSRIGPGLRSKAIYLRNVIGITYRKVPRAIEELFGITFTAAALIGFEKALAKLAEPVVDDIAKKLASTDGPVYADETYWTLDGDRAYFWVHGNEQFIHFTFETTRAGFVSRDVLGPDFCGTLVTDCYGGYNAQVAGAKQKCLAHLARTSRDWQKLVAPVSADYQFFEDVKQFVQRGTRLHRRRKAGKLKGAALESEILWLRNELERLSLTDVEDEKAIQLQGRILRHLSEWLVFIDDPRVSPTNNLAERAIRPLVVLRKICFGSRSREGGERMADLMSVAETARRHGHRASDIYYGLFTRPPDEVLRSLYAPA</sequence>
<reference evidence="8 11" key="1">
    <citation type="submission" date="2019-03" db="EMBL/GenBank/DDBJ databases">
        <title>Deep-cultivation of Planctomycetes and their phenomic and genomic characterization uncovers novel biology.</title>
        <authorList>
            <person name="Wiegand S."/>
            <person name="Jogler M."/>
            <person name="Boedeker C."/>
            <person name="Pinto D."/>
            <person name="Vollmers J."/>
            <person name="Rivas-Marin E."/>
            <person name="Kohn T."/>
            <person name="Peeters S.H."/>
            <person name="Heuer A."/>
            <person name="Rast P."/>
            <person name="Oberbeckmann S."/>
            <person name="Bunk B."/>
            <person name="Jeske O."/>
            <person name="Meyerdierks A."/>
            <person name="Storesund J.E."/>
            <person name="Kallscheuer N."/>
            <person name="Luecker S."/>
            <person name="Lage O.M."/>
            <person name="Pohl T."/>
            <person name="Merkel B.J."/>
            <person name="Hornburger P."/>
            <person name="Mueller R.-W."/>
            <person name="Bruemmer F."/>
            <person name="Labrenz M."/>
            <person name="Spormann A.M."/>
            <person name="Op den Camp H."/>
            <person name="Overmann J."/>
            <person name="Amann R."/>
            <person name="Jetten M.S.M."/>
            <person name="Mascher T."/>
            <person name="Medema M.H."/>
            <person name="Devos D.P."/>
            <person name="Kaster A.-K."/>
            <person name="Ovreas L."/>
            <person name="Rohde M."/>
            <person name="Galperin M.Y."/>
            <person name="Jogler C."/>
        </authorList>
    </citation>
    <scope>NUCLEOTIDE SEQUENCE [LARGE SCALE GENOMIC DNA]</scope>
    <source>
        <strain evidence="8 11">Enr13</strain>
    </source>
</reference>
<dbReference type="AlphaFoldDB" id="A0A518HZM9"/>
<dbReference type="KEGG" id="snep:Enr13x_17810"/>
<evidence type="ECO:0000256" key="2">
    <source>
        <dbReference type="SAM" id="MobiDB-lite"/>
    </source>
</evidence>
<dbReference type="EMBL" id="CP037423">
    <property type="protein sequence ID" value="QDV47423.1"/>
    <property type="molecule type" value="Genomic_DNA"/>
</dbReference>
<dbReference type="EMBL" id="CP037423">
    <property type="protein sequence ID" value="QDV46247.1"/>
    <property type="molecule type" value="Genomic_DNA"/>
</dbReference>
<evidence type="ECO:0000313" key="9">
    <source>
        <dbReference type="EMBL" id="QDV47423.1"/>
    </source>
</evidence>
<dbReference type="Proteomes" id="UP000319004">
    <property type="component" value="Chromosome"/>
</dbReference>
<dbReference type="PANTHER" id="PTHR33678">
    <property type="entry name" value="BLL1576 PROTEIN"/>
    <property type="match status" value="1"/>
</dbReference>
<evidence type="ECO:0000313" key="7">
    <source>
        <dbReference type="EMBL" id="QDV46246.1"/>
    </source>
</evidence>
<dbReference type="InterPro" id="IPR052344">
    <property type="entry name" value="Transposase-related"/>
</dbReference>
<evidence type="ECO:0000313" key="5">
    <source>
        <dbReference type="EMBL" id="QDV41939.1"/>
    </source>
</evidence>
<feature type="coiled-coil region" evidence="1">
    <location>
        <begin position="34"/>
        <end position="82"/>
    </location>
</feature>
<dbReference type="KEGG" id="snep:Enr13x_61550"/>
<dbReference type="EMBL" id="CP037423">
    <property type="protein sequence ID" value="QDV41938.1"/>
    <property type="molecule type" value="Genomic_DNA"/>
</dbReference>
<dbReference type="KEGG" id="snep:Enr13x_73360"/>
<accession>A0A518HZM9</accession>
<evidence type="ECO:0000313" key="8">
    <source>
        <dbReference type="EMBL" id="QDV46247.1"/>
    </source>
</evidence>
<evidence type="ECO:0000313" key="6">
    <source>
        <dbReference type="EMBL" id="QDV43585.1"/>
    </source>
</evidence>
<dbReference type="KEGG" id="snep:Enr13x_61560"/>
<protein>
    <submittedName>
        <fullName evidence="8">Transposase IS66 family protein</fullName>
    </submittedName>
</protein>
<dbReference type="EMBL" id="CP037423">
    <property type="protein sequence ID" value="QDV47427.1"/>
    <property type="molecule type" value="Genomic_DNA"/>
</dbReference>
<keyword evidence="11" id="KW-1185">Reference proteome</keyword>
<dbReference type="EMBL" id="CP037423">
    <property type="protein sequence ID" value="QDV43585.1"/>
    <property type="molecule type" value="Genomic_DNA"/>
</dbReference>
<proteinExistence type="predicted"/>
<dbReference type="KEGG" id="snep:Enr13x_73320"/>
<dbReference type="Pfam" id="PF03050">
    <property type="entry name" value="DDE_Tnp_IS66"/>
    <property type="match status" value="1"/>
</dbReference>
<organism evidence="8 11">
    <name type="scientific">Stieleria neptunia</name>
    <dbReference type="NCBI Taxonomy" id="2527979"/>
    <lineage>
        <taxon>Bacteria</taxon>
        <taxon>Pseudomonadati</taxon>
        <taxon>Planctomycetota</taxon>
        <taxon>Planctomycetia</taxon>
        <taxon>Pirellulales</taxon>
        <taxon>Pirellulaceae</taxon>
        <taxon>Stieleria</taxon>
    </lineage>
</organism>
<dbReference type="PANTHER" id="PTHR33678:SF2">
    <property type="match status" value="1"/>
</dbReference>
<evidence type="ECO:0000313" key="4">
    <source>
        <dbReference type="EMBL" id="QDV41938.1"/>
    </source>
</evidence>
<dbReference type="NCBIfam" id="NF033517">
    <property type="entry name" value="transpos_IS66"/>
    <property type="match status" value="1"/>
</dbReference>
<evidence type="ECO:0000259" key="3">
    <source>
        <dbReference type="Pfam" id="PF03050"/>
    </source>
</evidence>
<gene>
    <name evidence="4" type="ORF">Enr13x_17810</name>
    <name evidence="5" type="ORF">Enr13x_17820</name>
    <name evidence="6" type="ORF">Enr13x_34420</name>
    <name evidence="7" type="ORF">Enr13x_61550</name>
    <name evidence="8" type="ORF">Enr13x_61560</name>
    <name evidence="9" type="ORF">Enr13x_73320</name>
    <name evidence="10" type="ORF">Enr13x_73360</name>
</gene>
<dbReference type="EMBL" id="CP037423">
    <property type="protein sequence ID" value="QDV41939.1"/>
    <property type="molecule type" value="Genomic_DNA"/>
</dbReference>
<feature type="domain" description="Transposase IS66 central" evidence="3">
    <location>
        <begin position="199"/>
        <end position="468"/>
    </location>
</feature>
<dbReference type="KEGG" id="snep:Enr13x_17820"/>